<dbReference type="OrthoDB" id="9766909at2"/>
<dbReference type="AlphaFoldDB" id="A0A328C7I1"/>
<feature type="region of interest" description="Disordered" evidence="11">
    <location>
        <begin position="596"/>
        <end position="625"/>
    </location>
</feature>
<dbReference type="GO" id="GO:0008360">
    <property type="term" value="P:regulation of cell shape"/>
    <property type="evidence" value="ECO:0007669"/>
    <property type="project" value="UniProtKB-KW"/>
</dbReference>
<dbReference type="PANTHER" id="PTHR30400:SF0">
    <property type="entry name" value="BIOSYNTHETIC PEPTIDOGLYCAN TRANSGLYCOSYLASE"/>
    <property type="match status" value="1"/>
</dbReference>
<dbReference type="InterPro" id="IPR001264">
    <property type="entry name" value="Glyco_trans_51"/>
</dbReference>
<proteinExistence type="predicted"/>
<comment type="caution">
    <text evidence="14">The sequence shown here is derived from an EMBL/GenBank/DDBJ whole genome shotgun (WGS) entry which is preliminary data.</text>
</comment>
<name>A0A328C7I1_9DELT</name>
<feature type="region of interest" description="Disordered" evidence="11">
    <location>
        <begin position="387"/>
        <end position="416"/>
    </location>
</feature>
<dbReference type="GO" id="GO:0009252">
    <property type="term" value="P:peptidoglycan biosynthetic process"/>
    <property type="evidence" value="ECO:0007669"/>
    <property type="project" value="UniProtKB-KW"/>
</dbReference>
<organism evidence="14 15">
    <name type="scientific">Lujinxingia litoralis</name>
    <dbReference type="NCBI Taxonomy" id="2211119"/>
    <lineage>
        <taxon>Bacteria</taxon>
        <taxon>Deltaproteobacteria</taxon>
        <taxon>Bradymonadales</taxon>
        <taxon>Lujinxingiaceae</taxon>
        <taxon>Lujinxingia</taxon>
    </lineage>
</organism>
<keyword evidence="7" id="KW-0573">Peptidoglycan synthesis</keyword>
<evidence type="ECO:0000256" key="12">
    <source>
        <dbReference type="SAM" id="Phobius"/>
    </source>
</evidence>
<dbReference type="InterPro" id="IPR036950">
    <property type="entry name" value="PBP_transglycosylase"/>
</dbReference>
<gene>
    <name evidence="14" type="ORF">DL240_12080</name>
</gene>
<keyword evidence="15" id="KW-1185">Reference proteome</keyword>
<evidence type="ECO:0000256" key="4">
    <source>
        <dbReference type="ARBA" id="ARBA00022679"/>
    </source>
</evidence>
<evidence type="ECO:0000313" key="14">
    <source>
        <dbReference type="EMBL" id="RAL21588.1"/>
    </source>
</evidence>
<keyword evidence="3" id="KW-0328">Glycosyltransferase</keyword>
<keyword evidence="2" id="KW-0997">Cell inner membrane</keyword>
<dbReference type="PANTHER" id="PTHR30400">
    <property type="entry name" value="MONOFUNCTIONAL BIOSYNTHETIC PEPTIDOGLYCAN TRANSGLYCOSYLASE"/>
    <property type="match status" value="1"/>
</dbReference>
<dbReference type="GO" id="GO:0016763">
    <property type="term" value="F:pentosyltransferase activity"/>
    <property type="evidence" value="ECO:0007669"/>
    <property type="project" value="InterPro"/>
</dbReference>
<evidence type="ECO:0000256" key="3">
    <source>
        <dbReference type="ARBA" id="ARBA00022676"/>
    </source>
</evidence>
<evidence type="ECO:0000256" key="6">
    <source>
        <dbReference type="ARBA" id="ARBA00022960"/>
    </source>
</evidence>
<dbReference type="Proteomes" id="UP000249169">
    <property type="component" value="Unassembled WGS sequence"/>
</dbReference>
<dbReference type="InterPro" id="IPR023346">
    <property type="entry name" value="Lysozyme-like_dom_sf"/>
</dbReference>
<dbReference type="Gene3D" id="1.10.3810.10">
    <property type="entry name" value="Biosynthetic peptidoglycan transglycosylase-like"/>
    <property type="match status" value="1"/>
</dbReference>
<keyword evidence="5 12" id="KW-0812">Transmembrane</keyword>
<dbReference type="EMBL" id="QHKO01000005">
    <property type="protein sequence ID" value="RAL21588.1"/>
    <property type="molecule type" value="Genomic_DNA"/>
</dbReference>
<dbReference type="GO" id="GO:0071555">
    <property type="term" value="P:cell wall organization"/>
    <property type="evidence" value="ECO:0007669"/>
    <property type="project" value="UniProtKB-KW"/>
</dbReference>
<feature type="region of interest" description="Disordered" evidence="11">
    <location>
        <begin position="1088"/>
        <end position="1128"/>
    </location>
</feature>
<reference evidence="14 15" key="1">
    <citation type="submission" date="2018-05" db="EMBL/GenBank/DDBJ databases">
        <title>Lujinxingia marina gen. nov. sp. nov., a new facultative anaerobic member of the class Deltaproteobacteria, and proposal of Lujinxingaceae fam. nov.</title>
        <authorList>
            <person name="Li C.-M."/>
        </authorList>
    </citation>
    <scope>NUCLEOTIDE SEQUENCE [LARGE SCALE GENOMIC DNA]</scope>
    <source>
        <strain evidence="14 15">B210</strain>
    </source>
</reference>
<feature type="domain" description="Glycosyl transferase family 51" evidence="13">
    <location>
        <begin position="889"/>
        <end position="1038"/>
    </location>
</feature>
<feature type="compositionally biased region" description="Acidic residues" evidence="11">
    <location>
        <begin position="607"/>
        <end position="617"/>
    </location>
</feature>
<keyword evidence="9 12" id="KW-0472">Membrane</keyword>
<evidence type="ECO:0000259" key="13">
    <source>
        <dbReference type="Pfam" id="PF00912"/>
    </source>
</evidence>
<evidence type="ECO:0000256" key="9">
    <source>
        <dbReference type="ARBA" id="ARBA00023136"/>
    </source>
</evidence>
<dbReference type="SUPFAM" id="SSF53955">
    <property type="entry name" value="Lysozyme-like"/>
    <property type="match status" value="1"/>
</dbReference>
<evidence type="ECO:0000256" key="10">
    <source>
        <dbReference type="ARBA" id="ARBA00023316"/>
    </source>
</evidence>
<protein>
    <recommendedName>
        <fullName evidence="13">Glycosyl transferase family 51 domain-containing protein</fullName>
    </recommendedName>
</protein>
<sequence>MTHTTAEQPGGSATSKRLLKIGAGVLLLLLLLGGGAWLLVPRLAGRVLTSQIERIEARSGLTITTGTLKTRGFSGVEVGPVEVRLPGEDTPMLSIERAEISAALSSALSGSPSISAVHLEGVELALSYDESGRHSLERLLALQADHDSASEDASQAPAPTLAARLDALQSRALRHFGGEFPDVRVRRLRATFTDVQTPSRWPLAALSSEQLTLEGDKTRAPYRAQLELTPLADHVLSLPESLLVEGVLAAPLSHSSLDLTLSTPIRARAPAPYDFLAFELGGLRILEDHRVEVRKFALRNHLDPSPEPLFRSELASLGLGELSASLADLRVQDMQVDQPQLRLTYAAHGASNVGDLEALLTRRAAKLSVRTAGEVAEAMAAALVESPDTPLATPEDIPDEADELTVSPAPVPAPSGSSLRDLLTEKLPQHIKVTEATIEVDDPRPHPDLSAPLARFALRQGKLAVKHRPIQGQIDLEAHALIEGGDPAARVDITLSLPYRKGGWEAEIDVEELELSQLAQLGGKRVSSKLFGGRLNATLDMGESEQRGRASFEGMFAIDGFRAQLAPVAAAPIELGEASLTVAGYFDPKAAIPPARLLRPAPLEERDPTEEPPETAEEASSPPTAGAFVIERGTARHRDAELSFGLAFYGLDGLNRRPARMDVNLELPTTPVQTIIDAIPEAILGPLAGMRLSGTFGWTFALELPLYDAGRMQWDASPEVLNLEVKHLPHAVDVYKLFDRFEHTIEDDWEVKAYRHTRQQSYTRTVRIPGIRPIPAPWLVENAGLTIESIDRRRRRRGWPEVPAWFSGLGIPRHAINSPEYWLTRHATAQAAARPWKEREEPTSGLDALFGDWNAPAREDVPRWSGPSPASRQARENQVNPGRYGAYVFVPLHHISPYMVRAILTTEDNSFFDHPGFNFYAIKQSVAANLRAGKFVRGASTISMQLAKNLFLDREKVLARKFQEATLVWLMESVADVPKARLLEIYLNIIEYGPGVFGIHEAAVHYFGKRPDALTIGEVAWLVSIIPGPKRYHSYYDRGAISPSWFRRMSRYIRAMESRERITPEEMELALQAPPEFYIPEDGEPIFRADYERENPPPALEAHQPTEESATPAPQQPDPRPTFMQLFD</sequence>
<dbReference type="InterPro" id="IPR011812">
    <property type="entry name" value="Pep_trsgly"/>
</dbReference>
<keyword evidence="8 12" id="KW-1133">Transmembrane helix</keyword>
<keyword evidence="4" id="KW-0808">Transferase</keyword>
<feature type="transmembrane region" description="Helical" evidence="12">
    <location>
        <begin position="21"/>
        <end position="40"/>
    </location>
</feature>
<evidence type="ECO:0000313" key="15">
    <source>
        <dbReference type="Proteomes" id="UP000249169"/>
    </source>
</evidence>
<accession>A0A328C7I1</accession>
<keyword evidence="6" id="KW-0133">Cell shape</keyword>
<dbReference type="GO" id="GO:0009274">
    <property type="term" value="C:peptidoglycan-based cell wall"/>
    <property type="evidence" value="ECO:0007669"/>
    <property type="project" value="InterPro"/>
</dbReference>
<evidence type="ECO:0000256" key="8">
    <source>
        <dbReference type="ARBA" id="ARBA00022989"/>
    </source>
</evidence>
<dbReference type="GO" id="GO:0016020">
    <property type="term" value="C:membrane"/>
    <property type="evidence" value="ECO:0007669"/>
    <property type="project" value="InterPro"/>
</dbReference>
<evidence type="ECO:0000256" key="1">
    <source>
        <dbReference type="ARBA" id="ARBA00022475"/>
    </source>
</evidence>
<evidence type="ECO:0000256" key="5">
    <source>
        <dbReference type="ARBA" id="ARBA00022692"/>
    </source>
</evidence>
<keyword evidence="10" id="KW-0961">Cell wall biogenesis/degradation</keyword>
<dbReference type="RefSeq" id="WP_111730153.1">
    <property type="nucleotide sequence ID" value="NZ_QHKO01000005.1"/>
</dbReference>
<dbReference type="Pfam" id="PF00912">
    <property type="entry name" value="Transgly"/>
    <property type="match status" value="1"/>
</dbReference>
<evidence type="ECO:0000256" key="2">
    <source>
        <dbReference type="ARBA" id="ARBA00022519"/>
    </source>
</evidence>
<evidence type="ECO:0000256" key="11">
    <source>
        <dbReference type="SAM" id="MobiDB-lite"/>
    </source>
</evidence>
<keyword evidence="1" id="KW-1003">Cell membrane</keyword>
<evidence type="ECO:0000256" key="7">
    <source>
        <dbReference type="ARBA" id="ARBA00022984"/>
    </source>
</evidence>